<organism evidence="8 9">
    <name type="scientific">Dokdonella ginsengisoli</name>
    <dbReference type="NCBI Taxonomy" id="363846"/>
    <lineage>
        <taxon>Bacteria</taxon>
        <taxon>Pseudomonadati</taxon>
        <taxon>Pseudomonadota</taxon>
        <taxon>Gammaproteobacteria</taxon>
        <taxon>Lysobacterales</taxon>
        <taxon>Rhodanobacteraceae</taxon>
        <taxon>Dokdonella</taxon>
    </lineage>
</organism>
<dbReference type="InterPro" id="IPR019740">
    <property type="entry name" value="Pyridox_Oxase_CS"/>
</dbReference>
<evidence type="ECO:0000313" key="8">
    <source>
        <dbReference type="EMBL" id="MFC4818723.1"/>
    </source>
</evidence>
<feature type="binding site" evidence="5">
    <location>
        <position position="114"/>
    </location>
    <ligand>
        <name>substrate</name>
    </ligand>
</feature>
<comment type="caution">
    <text evidence="8">The sequence shown here is derived from an EMBL/GenBank/DDBJ whole genome shotgun (WGS) entry which is preliminary data.</text>
</comment>
<dbReference type="PROSITE" id="PS01064">
    <property type="entry name" value="PYRIDOX_OXIDASE"/>
    <property type="match status" value="1"/>
</dbReference>
<feature type="domain" description="Pyridoxamine 5'-phosphate oxidase N-terminal" evidence="6">
    <location>
        <begin position="32"/>
        <end position="149"/>
    </location>
</feature>
<dbReference type="SUPFAM" id="SSF50475">
    <property type="entry name" value="FMN-binding split barrel"/>
    <property type="match status" value="1"/>
</dbReference>
<reference evidence="9" key="1">
    <citation type="journal article" date="2019" name="Int. J. Syst. Evol. Microbiol.">
        <title>The Global Catalogue of Microorganisms (GCM) 10K type strain sequencing project: providing services to taxonomists for standard genome sequencing and annotation.</title>
        <authorList>
            <consortium name="The Broad Institute Genomics Platform"/>
            <consortium name="The Broad Institute Genome Sequencing Center for Infectious Disease"/>
            <person name="Wu L."/>
            <person name="Ma J."/>
        </authorList>
    </citation>
    <scope>NUCLEOTIDE SEQUENCE [LARGE SCALE GENOMIC DNA]</scope>
    <source>
        <strain evidence="9">CCUG 30340</strain>
    </source>
</reference>
<gene>
    <name evidence="5 8" type="primary">pdxH</name>
    <name evidence="8" type="ORF">ACFO6Q_00190</name>
</gene>
<feature type="binding site" evidence="5">
    <location>
        <position position="55"/>
    </location>
    <ligand>
        <name>substrate</name>
    </ligand>
</feature>
<evidence type="ECO:0000259" key="7">
    <source>
        <dbReference type="Pfam" id="PF10590"/>
    </source>
</evidence>
<dbReference type="InterPro" id="IPR019576">
    <property type="entry name" value="Pyridoxamine_oxidase_dimer_C"/>
</dbReference>
<comment type="catalytic activity">
    <reaction evidence="5">
        <text>pyridoxamine 5'-phosphate + O2 + H2O = pyridoxal 5'-phosphate + H2O2 + NH4(+)</text>
        <dbReference type="Rhea" id="RHEA:15817"/>
        <dbReference type="ChEBI" id="CHEBI:15377"/>
        <dbReference type="ChEBI" id="CHEBI:15379"/>
        <dbReference type="ChEBI" id="CHEBI:16240"/>
        <dbReference type="ChEBI" id="CHEBI:28938"/>
        <dbReference type="ChEBI" id="CHEBI:58451"/>
        <dbReference type="ChEBI" id="CHEBI:597326"/>
        <dbReference type="EC" id="1.4.3.5"/>
    </reaction>
</comment>
<comment type="cofactor">
    <cofactor evidence="5">
        <name>FMN</name>
        <dbReference type="ChEBI" id="CHEBI:58210"/>
    </cofactor>
    <text evidence="5">Binds 1 FMN per subunit.</text>
</comment>
<proteinExistence type="inferred from homology"/>
<feature type="binding site" evidence="5">
    <location>
        <position position="72"/>
    </location>
    <ligand>
        <name>FMN</name>
        <dbReference type="ChEBI" id="CHEBI:58210"/>
    </ligand>
</feature>
<feature type="binding site" evidence="5">
    <location>
        <begin position="131"/>
        <end position="132"/>
    </location>
    <ligand>
        <name>FMN</name>
        <dbReference type="ChEBI" id="CHEBI:58210"/>
    </ligand>
</feature>
<comment type="function">
    <text evidence="5">Catalyzes the oxidation of either pyridoxine 5'-phosphate (PNP) or pyridoxamine 5'-phosphate (PMP) into pyridoxal 5'-phosphate (PLP).</text>
</comment>
<protein>
    <recommendedName>
        <fullName evidence="5">Pyridoxine/pyridoxamine 5'-phosphate oxidase</fullName>
        <ecNumber evidence="5">1.4.3.5</ecNumber>
    </recommendedName>
    <alternativeName>
        <fullName evidence="5">PNP/PMP oxidase</fullName>
        <shortName evidence="5">PNPOx</shortName>
    </alternativeName>
    <alternativeName>
        <fullName evidence="5">Pyridoxal 5'-phosphate synthase</fullName>
    </alternativeName>
</protein>
<dbReference type="Gene3D" id="2.30.110.10">
    <property type="entry name" value="Electron Transport, Fmn-binding Protein, Chain A"/>
    <property type="match status" value="1"/>
</dbReference>
<dbReference type="Pfam" id="PF10590">
    <property type="entry name" value="PNP_phzG_C"/>
    <property type="match status" value="1"/>
</dbReference>
<feature type="binding site" evidence="5">
    <location>
        <position position="96"/>
    </location>
    <ligand>
        <name>FMN</name>
        <dbReference type="ChEBI" id="CHEBI:58210"/>
    </ligand>
</feature>
<evidence type="ECO:0000256" key="3">
    <source>
        <dbReference type="ARBA" id="ARBA00022643"/>
    </source>
</evidence>
<dbReference type="InterPro" id="IPR000659">
    <property type="entry name" value="Pyridox_Oxase"/>
</dbReference>
<dbReference type="PIRSF" id="PIRSF000190">
    <property type="entry name" value="Pyd_amn-ph_oxd"/>
    <property type="match status" value="1"/>
</dbReference>
<feature type="binding site" evidence="5">
    <location>
        <position position="118"/>
    </location>
    <ligand>
        <name>substrate</name>
    </ligand>
</feature>
<keyword evidence="3 5" id="KW-0288">FMN</keyword>
<keyword evidence="5" id="KW-0664">Pyridoxine biosynthesis</keyword>
<dbReference type="InterPro" id="IPR012349">
    <property type="entry name" value="Split_barrel_FMN-bd"/>
</dbReference>
<evidence type="ECO:0000256" key="2">
    <source>
        <dbReference type="ARBA" id="ARBA00022630"/>
    </source>
</evidence>
<comment type="pathway">
    <text evidence="5">Cofactor metabolism; pyridoxal 5'-phosphate salvage; pyridoxal 5'-phosphate from pyridoxine 5'-phosphate: step 1/1.</text>
</comment>
<dbReference type="HAMAP" id="MF_01629">
    <property type="entry name" value="PdxH"/>
    <property type="match status" value="1"/>
</dbReference>
<feature type="binding site" evidence="5">
    <location>
        <begin position="50"/>
        <end position="55"/>
    </location>
    <ligand>
        <name>FMN</name>
        <dbReference type="ChEBI" id="CHEBI:58210"/>
    </ligand>
</feature>
<dbReference type="RefSeq" id="WP_380018451.1">
    <property type="nucleotide sequence ID" value="NZ_JBHSHD010000001.1"/>
</dbReference>
<dbReference type="Proteomes" id="UP001595886">
    <property type="component" value="Unassembled WGS sequence"/>
</dbReference>
<feature type="binding site" evidence="5">
    <location>
        <begin position="182"/>
        <end position="184"/>
    </location>
    <ligand>
        <name>substrate</name>
    </ligand>
</feature>
<evidence type="ECO:0000256" key="4">
    <source>
        <dbReference type="ARBA" id="ARBA00023002"/>
    </source>
</evidence>
<comment type="catalytic activity">
    <reaction evidence="5">
        <text>pyridoxine 5'-phosphate + O2 = pyridoxal 5'-phosphate + H2O2</text>
        <dbReference type="Rhea" id="RHEA:15149"/>
        <dbReference type="ChEBI" id="CHEBI:15379"/>
        <dbReference type="ChEBI" id="CHEBI:16240"/>
        <dbReference type="ChEBI" id="CHEBI:58589"/>
        <dbReference type="ChEBI" id="CHEBI:597326"/>
        <dbReference type="EC" id="1.4.3.5"/>
    </reaction>
</comment>
<dbReference type="NCBIfam" id="NF004231">
    <property type="entry name" value="PRK05679.1"/>
    <property type="match status" value="1"/>
</dbReference>
<evidence type="ECO:0000256" key="5">
    <source>
        <dbReference type="HAMAP-Rule" id="MF_01629"/>
    </source>
</evidence>
<keyword evidence="4 5" id="KW-0560">Oxidoreductase</keyword>
<dbReference type="PANTHER" id="PTHR10851:SF0">
    <property type="entry name" value="PYRIDOXINE-5'-PHOSPHATE OXIDASE"/>
    <property type="match status" value="1"/>
</dbReference>
<dbReference type="EMBL" id="JBHSHD010000001">
    <property type="protein sequence ID" value="MFC4818723.1"/>
    <property type="molecule type" value="Genomic_DNA"/>
</dbReference>
<comment type="subunit">
    <text evidence="5">Homodimer.</text>
</comment>
<feature type="binding site" evidence="5">
    <location>
        <position position="176"/>
    </location>
    <ligand>
        <name>FMN</name>
        <dbReference type="ChEBI" id="CHEBI:58210"/>
    </ligand>
</feature>
<feature type="binding site" evidence="5">
    <location>
        <begin position="65"/>
        <end position="66"/>
    </location>
    <ligand>
        <name>FMN</name>
        <dbReference type="ChEBI" id="CHEBI:58210"/>
    </ligand>
</feature>
<dbReference type="NCBIfam" id="TIGR00558">
    <property type="entry name" value="pdxH"/>
    <property type="match status" value="1"/>
</dbReference>
<feature type="binding site" evidence="5">
    <location>
        <position position="186"/>
    </location>
    <ligand>
        <name>FMN</name>
        <dbReference type="ChEBI" id="CHEBI:58210"/>
    </ligand>
</feature>
<comment type="pathway">
    <text evidence="5">Cofactor metabolism; pyridoxal 5'-phosphate salvage; pyridoxal 5'-phosphate from pyridoxamine 5'-phosphate: step 1/1.</text>
</comment>
<comment type="caution">
    <text evidence="5">Lacks conserved residue(s) required for the propagation of feature annotation.</text>
</comment>
<name>A0ABV9QN82_9GAMM</name>
<evidence type="ECO:0000259" key="6">
    <source>
        <dbReference type="Pfam" id="PF01243"/>
    </source>
</evidence>
<feature type="binding site" evidence="5">
    <location>
        <position position="122"/>
    </location>
    <ligand>
        <name>substrate</name>
    </ligand>
</feature>
<dbReference type="InterPro" id="IPR011576">
    <property type="entry name" value="Pyridox_Oxase_N"/>
</dbReference>
<evidence type="ECO:0000313" key="9">
    <source>
        <dbReference type="Proteomes" id="UP001595886"/>
    </source>
</evidence>
<keyword evidence="2 5" id="KW-0285">Flavoprotein</keyword>
<comment type="similarity">
    <text evidence="1 5">Belongs to the pyridoxamine 5'-phosphate oxidase family.</text>
</comment>
<dbReference type="EC" id="1.4.3.5" evidence="5"/>
<dbReference type="PANTHER" id="PTHR10851">
    <property type="entry name" value="PYRIDOXINE-5-PHOSPHATE OXIDASE"/>
    <property type="match status" value="1"/>
</dbReference>
<dbReference type="GO" id="GO:0004733">
    <property type="term" value="F:pyridoxamine phosphate oxidase activity"/>
    <property type="evidence" value="ECO:0007669"/>
    <property type="project" value="UniProtKB-EC"/>
</dbReference>
<keyword evidence="9" id="KW-1185">Reference proteome</keyword>
<accession>A0ABV9QN82</accession>
<evidence type="ECO:0000256" key="1">
    <source>
        <dbReference type="ARBA" id="ARBA00007301"/>
    </source>
</evidence>
<feature type="domain" description="Pyridoxine 5'-phosphate oxidase dimerisation C-terminal" evidence="7">
    <location>
        <begin position="163"/>
        <end position="203"/>
    </location>
</feature>
<dbReference type="Pfam" id="PF01243">
    <property type="entry name" value="PNPOx_N"/>
    <property type="match status" value="1"/>
</dbReference>
<sequence length="203" mass="22912">MTPSSDDSSALYQEALQTFRRLLDEAGASGDPEPTAMTLATVEDGRVSARTVLNKGVDERGWRFFTNYDSDKGAQLAAHPRAALCFHWKTLRSGVQVRVEGDVTKLPADESDAYFASRPRGSQIGAWASRQSHTLRDRAEFEARLAEIERRFDGVPVPRPPHWGGFVLAPRRIEFWYGADFRLHERVLYESGAQGWTKRLLYP</sequence>